<organism evidence="1 2">
    <name type="scientific">Aureobasidium uvarum</name>
    <dbReference type="NCBI Taxonomy" id="2773716"/>
    <lineage>
        <taxon>Eukaryota</taxon>
        <taxon>Fungi</taxon>
        <taxon>Dikarya</taxon>
        <taxon>Ascomycota</taxon>
        <taxon>Pezizomycotina</taxon>
        <taxon>Dothideomycetes</taxon>
        <taxon>Dothideomycetidae</taxon>
        <taxon>Dothideales</taxon>
        <taxon>Saccotheciaceae</taxon>
        <taxon>Aureobasidium</taxon>
    </lineage>
</organism>
<evidence type="ECO:0000313" key="1">
    <source>
        <dbReference type="EMBL" id="CAD0114096.1"/>
    </source>
</evidence>
<name>A0A9N8KNA2_9PEZI</name>
<accession>A0A9N8KNA2</accession>
<sequence>ALVMAFNAFLKYLPTGWTEEKYQHASDKDFADIPEDVSQTILDLQDFVQKLNAERAARGLPSRQLNLSDDADEMHFLVKLVEDAGWDDFGFLVFRTHFDDDNLWNQFRDLWDPILQQGMDAAPASAGLERIREKLCMKMVDDDALNDKFPKDVAFAYRLCEDDEDLDEDEILELGLRTRMCLFVDEECMRSVTEPKSNVPPFVKAVDVSLGETLSRSQNAVFKVAIKSLVMDFYPSLVLPGIEDVTRLYPNSENEIWTDLSQTLHGEDEWRKLKKIMGY</sequence>
<proteinExistence type="predicted"/>
<feature type="non-terminal residue" evidence="1">
    <location>
        <position position="1"/>
    </location>
</feature>
<comment type="caution">
    <text evidence="1">The sequence shown here is derived from an EMBL/GenBank/DDBJ whole genome shotgun (WGS) entry which is preliminary data.</text>
</comment>
<protein>
    <submittedName>
        <fullName evidence="1">Uncharacterized protein</fullName>
    </submittedName>
</protein>
<evidence type="ECO:0000313" key="2">
    <source>
        <dbReference type="Proteomes" id="UP000745764"/>
    </source>
</evidence>
<gene>
    <name evidence="1" type="ORF">AWRI4620_LOCUS8351</name>
</gene>
<dbReference type="EMBL" id="CAINUL010000016">
    <property type="protein sequence ID" value="CAD0114096.1"/>
    <property type="molecule type" value="Genomic_DNA"/>
</dbReference>
<reference evidence="1" key="1">
    <citation type="submission" date="2020-06" db="EMBL/GenBank/DDBJ databases">
        <authorList>
            <person name="Onetto C."/>
        </authorList>
    </citation>
    <scope>NUCLEOTIDE SEQUENCE</scope>
</reference>
<dbReference type="OrthoDB" id="4869816at2759"/>
<dbReference type="Proteomes" id="UP000745764">
    <property type="component" value="Unassembled WGS sequence"/>
</dbReference>
<dbReference type="AlphaFoldDB" id="A0A9N8KNA2"/>
<keyword evidence="2" id="KW-1185">Reference proteome</keyword>